<dbReference type="EMBL" id="JAUJYO010000004">
    <property type="protein sequence ID" value="KAK1318203.1"/>
    <property type="molecule type" value="Genomic_DNA"/>
</dbReference>
<comment type="caution">
    <text evidence="4">The sequence shown here is derived from an EMBL/GenBank/DDBJ whole genome shotgun (WGS) entry which is preliminary data.</text>
</comment>
<feature type="region of interest" description="Leucine repeat II (LRII)" evidence="3">
    <location>
        <begin position="167"/>
        <end position="199"/>
    </location>
</feature>
<proteinExistence type="inferred from homology"/>
<keyword evidence="2" id="KW-0804">Transcription</keyword>
<feature type="region of interest" description="VHIID" evidence="3">
    <location>
        <begin position="92"/>
        <end position="157"/>
    </location>
</feature>
<name>A0AAV9F1I1_ACOCL</name>
<keyword evidence="5" id="KW-1185">Reference proteome</keyword>
<dbReference type="Proteomes" id="UP001180020">
    <property type="component" value="Unassembled WGS sequence"/>
</dbReference>
<feature type="short sequence motif" description="LXXLL motif" evidence="3">
    <location>
        <begin position="217"/>
        <end position="221"/>
    </location>
</feature>
<reference evidence="4" key="1">
    <citation type="journal article" date="2023" name="Nat. Commun.">
        <title>Diploid and tetraploid genomes of Acorus and the evolution of monocots.</title>
        <authorList>
            <person name="Ma L."/>
            <person name="Liu K.W."/>
            <person name="Li Z."/>
            <person name="Hsiao Y.Y."/>
            <person name="Qi Y."/>
            <person name="Fu T."/>
            <person name="Tang G.D."/>
            <person name="Zhang D."/>
            <person name="Sun W.H."/>
            <person name="Liu D.K."/>
            <person name="Li Y."/>
            <person name="Chen G.Z."/>
            <person name="Liu X.D."/>
            <person name="Liao X.Y."/>
            <person name="Jiang Y.T."/>
            <person name="Yu X."/>
            <person name="Hao Y."/>
            <person name="Huang J."/>
            <person name="Zhao X.W."/>
            <person name="Ke S."/>
            <person name="Chen Y.Y."/>
            <person name="Wu W.L."/>
            <person name="Hsu J.L."/>
            <person name="Lin Y.F."/>
            <person name="Huang M.D."/>
            <person name="Li C.Y."/>
            <person name="Huang L."/>
            <person name="Wang Z.W."/>
            <person name="Zhao X."/>
            <person name="Zhong W.Y."/>
            <person name="Peng D.H."/>
            <person name="Ahmad S."/>
            <person name="Lan S."/>
            <person name="Zhang J.S."/>
            <person name="Tsai W.C."/>
            <person name="Van de Peer Y."/>
            <person name="Liu Z.J."/>
        </authorList>
    </citation>
    <scope>NUCLEOTIDE SEQUENCE</scope>
    <source>
        <strain evidence="4">CP</strain>
    </source>
</reference>
<gene>
    <name evidence="4" type="primary">SCL3</name>
    <name evidence="4" type="ORF">QJS10_CPB04g00394</name>
</gene>
<dbReference type="AlphaFoldDB" id="A0AAV9F1I1"/>
<evidence type="ECO:0000313" key="5">
    <source>
        <dbReference type="Proteomes" id="UP001180020"/>
    </source>
</evidence>
<sequence length="425" mass="48800">MRPEDRGVYLIQLLNRCARDVSLGALDGANACLDCISLLASPDGDAIQRVSSYFTQALASRVLRRSFPGVFRALTHSSSATSPTAAESLLVRRHYFDLCPFLKLSFLAANQSILDAMEGERVVHAIDLHPTEPAQWVALMQALAARAEGPPHLRVTAVHDNRDLLENFAARLTEEAEKLDVPFQFHPVVSRIEDLDIERDLRVKTGEAVAVVSILQLHALLSDAKQTSPPAKTQFESCLQSGQGTLGELMEKDYFMTQTRFRRFRRRRGWRGSWDPCGGCRRRWWWWWSRSRTTTRPLWERFNEALNYYAALFDCLESTAGRGSVERARVEKMMLGEEIKDIIACEGLERRERHERVERWAQRMDRAGFGRVPMGYFGLVQARRLLQSCGGCEGYNVREENGWLFLCWQERDLFSVSSWKCRRYE</sequence>
<organism evidence="4 5">
    <name type="scientific">Acorus calamus</name>
    <name type="common">Sweet flag</name>
    <dbReference type="NCBI Taxonomy" id="4465"/>
    <lineage>
        <taxon>Eukaryota</taxon>
        <taxon>Viridiplantae</taxon>
        <taxon>Streptophyta</taxon>
        <taxon>Embryophyta</taxon>
        <taxon>Tracheophyta</taxon>
        <taxon>Spermatophyta</taxon>
        <taxon>Magnoliopsida</taxon>
        <taxon>Liliopsida</taxon>
        <taxon>Acoraceae</taxon>
        <taxon>Acorus</taxon>
    </lineage>
</organism>
<evidence type="ECO:0000256" key="3">
    <source>
        <dbReference type="PROSITE-ProRule" id="PRU01191"/>
    </source>
</evidence>
<dbReference type="PANTHER" id="PTHR31636">
    <property type="entry name" value="OSJNBA0084A10.13 PROTEIN-RELATED"/>
    <property type="match status" value="1"/>
</dbReference>
<dbReference type="PROSITE" id="PS50985">
    <property type="entry name" value="GRAS"/>
    <property type="match status" value="1"/>
</dbReference>
<dbReference type="InterPro" id="IPR005202">
    <property type="entry name" value="TF_GRAS"/>
</dbReference>
<comment type="caution">
    <text evidence="3">Lacks conserved residue(s) required for the propagation of feature annotation.</text>
</comment>
<dbReference type="Pfam" id="PF03514">
    <property type="entry name" value="GRAS"/>
    <property type="match status" value="2"/>
</dbReference>
<feature type="region of interest" description="SAW" evidence="3">
    <location>
        <begin position="344"/>
        <end position="420"/>
    </location>
</feature>
<evidence type="ECO:0000256" key="1">
    <source>
        <dbReference type="ARBA" id="ARBA00023015"/>
    </source>
</evidence>
<accession>A0AAV9F1I1</accession>
<keyword evidence="1" id="KW-0805">Transcription regulation</keyword>
<comment type="similarity">
    <text evidence="3">Belongs to the GRAS family.</text>
</comment>
<reference evidence="4" key="2">
    <citation type="submission" date="2023-06" db="EMBL/GenBank/DDBJ databases">
        <authorList>
            <person name="Ma L."/>
            <person name="Liu K.-W."/>
            <person name="Li Z."/>
            <person name="Hsiao Y.-Y."/>
            <person name="Qi Y."/>
            <person name="Fu T."/>
            <person name="Tang G."/>
            <person name="Zhang D."/>
            <person name="Sun W.-H."/>
            <person name="Liu D.-K."/>
            <person name="Li Y."/>
            <person name="Chen G.-Z."/>
            <person name="Liu X.-D."/>
            <person name="Liao X.-Y."/>
            <person name="Jiang Y.-T."/>
            <person name="Yu X."/>
            <person name="Hao Y."/>
            <person name="Huang J."/>
            <person name="Zhao X.-W."/>
            <person name="Ke S."/>
            <person name="Chen Y.-Y."/>
            <person name="Wu W.-L."/>
            <person name="Hsu J.-L."/>
            <person name="Lin Y.-F."/>
            <person name="Huang M.-D."/>
            <person name="Li C.-Y."/>
            <person name="Huang L."/>
            <person name="Wang Z.-W."/>
            <person name="Zhao X."/>
            <person name="Zhong W.-Y."/>
            <person name="Peng D.-H."/>
            <person name="Ahmad S."/>
            <person name="Lan S."/>
            <person name="Zhang J.-S."/>
            <person name="Tsai W.-C."/>
            <person name="Van De Peer Y."/>
            <person name="Liu Z.-J."/>
        </authorList>
    </citation>
    <scope>NUCLEOTIDE SEQUENCE</scope>
    <source>
        <strain evidence="4">CP</strain>
        <tissue evidence="4">Leaves</tissue>
    </source>
</reference>
<evidence type="ECO:0000313" key="4">
    <source>
        <dbReference type="EMBL" id="KAK1318203.1"/>
    </source>
</evidence>
<protein>
    <submittedName>
        <fullName evidence="4">Scarecrow-like protein 3</fullName>
    </submittedName>
</protein>
<evidence type="ECO:0000256" key="2">
    <source>
        <dbReference type="ARBA" id="ARBA00023163"/>
    </source>
</evidence>